<dbReference type="AlphaFoldDB" id="A0A1C7NS39"/>
<gene>
    <name evidence="1" type="ORF">A0J61_01894</name>
</gene>
<dbReference type="Proteomes" id="UP000093000">
    <property type="component" value="Unassembled WGS sequence"/>
</dbReference>
<dbReference type="InParanoid" id="A0A1C7NS39"/>
<name>A0A1C7NS39_9FUNG</name>
<comment type="caution">
    <text evidence="1">The sequence shown here is derived from an EMBL/GenBank/DDBJ whole genome shotgun (WGS) entry which is preliminary data.</text>
</comment>
<protein>
    <recommendedName>
        <fullName evidence="3">SCF E3 ubiquitin ligase complex F-box protein grrA</fullName>
    </recommendedName>
</protein>
<evidence type="ECO:0008006" key="3">
    <source>
        <dbReference type="Google" id="ProtNLM"/>
    </source>
</evidence>
<sequence>MIEQYAQLFPSVNKLTALAIKMTTPLLIEHYSLQSLVLDMHYVKQDTAYLLEHLSSLAKLTLLNLKEQVTLSYLETVHQACPQLTNLFLDSAYADPRPSTLFDDAWHDMKLVPCHLHSFSLSCQSGASKWALWLPYFALKYPHLRHLSFKNHGTSVSSGLHHAFCEAFRKRCRYLRSIRWDGIAVHGDQAKQLYQPSLRYIHAHENFSSPKSIFQVPIIASLITRLSLHQVKSTKTIELIGSQCGSLNEFEIQHTKSIDGLMQVVLAHCPALTLLKMKHTQLTALTNPVAQHTCLNRLVIEHCSFKQGLFEAISTTCTALRHVDIIACFQSDTRGQVRIDLSHCQLETLKINALRARHYYPSCRIRFFALNQHWFHMNKYSATELETALELSPIDTEDVNKLLPLVTEKLLKAWDIEYIKQQAVHTIEDVESLYYSGLVSIQCSSVKNLFINNLWCNFLNK</sequence>
<evidence type="ECO:0000313" key="2">
    <source>
        <dbReference type="Proteomes" id="UP000093000"/>
    </source>
</evidence>
<proteinExistence type="predicted"/>
<dbReference type="InterPro" id="IPR032675">
    <property type="entry name" value="LRR_dom_sf"/>
</dbReference>
<dbReference type="SUPFAM" id="SSF52047">
    <property type="entry name" value="RNI-like"/>
    <property type="match status" value="1"/>
</dbReference>
<dbReference type="EMBL" id="LUGH01000066">
    <property type="protein sequence ID" value="OBZ90054.1"/>
    <property type="molecule type" value="Genomic_DNA"/>
</dbReference>
<reference evidence="1 2" key="1">
    <citation type="submission" date="2016-03" db="EMBL/GenBank/DDBJ databases">
        <title>Choanephora cucurbitarum.</title>
        <authorList>
            <person name="Min B."/>
            <person name="Park H."/>
            <person name="Park J.-H."/>
            <person name="Shin H.-D."/>
            <person name="Choi I.-G."/>
        </authorList>
    </citation>
    <scope>NUCLEOTIDE SEQUENCE [LARGE SCALE GENOMIC DNA]</scope>
    <source>
        <strain evidence="1 2">KUS-F28377</strain>
    </source>
</reference>
<evidence type="ECO:0000313" key="1">
    <source>
        <dbReference type="EMBL" id="OBZ90054.1"/>
    </source>
</evidence>
<keyword evidence="2" id="KW-1185">Reference proteome</keyword>
<dbReference type="Gene3D" id="3.80.10.10">
    <property type="entry name" value="Ribonuclease Inhibitor"/>
    <property type="match status" value="1"/>
</dbReference>
<organism evidence="1 2">
    <name type="scientific">Choanephora cucurbitarum</name>
    <dbReference type="NCBI Taxonomy" id="101091"/>
    <lineage>
        <taxon>Eukaryota</taxon>
        <taxon>Fungi</taxon>
        <taxon>Fungi incertae sedis</taxon>
        <taxon>Mucoromycota</taxon>
        <taxon>Mucoromycotina</taxon>
        <taxon>Mucoromycetes</taxon>
        <taxon>Mucorales</taxon>
        <taxon>Mucorineae</taxon>
        <taxon>Choanephoraceae</taxon>
        <taxon>Choanephoroideae</taxon>
        <taxon>Choanephora</taxon>
    </lineage>
</organism>
<dbReference type="OrthoDB" id="2242133at2759"/>
<accession>A0A1C7NS39</accession>